<keyword evidence="5" id="KW-1185">Reference proteome</keyword>
<sequence>MGLLMFSCMIALWFYFTRAEKYKIIQSENVVLGGSARLSIYIPNMKRPVVWKCGNYKYECDRTCANGHDYTVTHNGNHSVLWIRKVTKECLTWRFGDGNHNFGKIHLKINKNVVLGGSATLSIYIPNMKRPVVWKCENYKYECDRTCANGTEYKVTHNGNYSVLWIRKVTKECLTWMFVDDNINFGIIHLKIDNLTISENYKIFQRGPAELGGNTTLHIEVPNMERIIGWRNRHYNLECDWSCYKDGKYEVSHTNNASTLSIQNITENDLSWTFCDRNYCSPEFSLELKADGSGTSIPTYAVVIISVLCLVAILIICCVRFKCPPYIWFRNRVNEWISYNEYQLPPVEMRVPEAADQQTDQEAADQQMDLEPAAQQMDQEAADQQMDQEADQQMDQESAKQLMDQEPASPPAP</sequence>
<reference evidence="4" key="1">
    <citation type="submission" date="2023-08" db="EMBL/GenBank/DDBJ databases">
        <authorList>
            <person name="Alioto T."/>
            <person name="Alioto T."/>
            <person name="Gomez Garrido J."/>
        </authorList>
    </citation>
    <scope>NUCLEOTIDE SEQUENCE</scope>
</reference>
<evidence type="ECO:0000256" key="2">
    <source>
        <dbReference type="SAM" id="Phobius"/>
    </source>
</evidence>
<dbReference type="AlphaFoldDB" id="A0AA36C0G1"/>
<keyword evidence="3" id="KW-0732">Signal</keyword>
<feature type="transmembrane region" description="Helical" evidence="2">
    <location>
        <begin position="300"/>
        <end position="321"/>
    </location>
</feature>
<proteinExistence type="predicted"/>
<keyword evidence="2" id="KW-0472">Membrane</keyword>
<evidence type="ECO:0000256" key="3">
    <source>
        <dbReference type="SAM" id="SignalP"/>
    </source>
</evidence>
<evidence type="ECO:0000256" key="1">
    <source>
        <dbReference type="SAM" id="MobiDB-lite"/>
    </source>
</evidence>
<organism evidence="4 5">
    <name type="scientific">Octopus vulgaris</name>
    <name type="common">Common octopus</name>
    <dbReference type="NCBI Taxonomy" id="6645"/>
    <lineage>
        <taxon>Eukaryota</taxon>
        <taxon>Metazoa</taxon>
        <taxon>Spiralia</taxon>
        <taxon>Lophotrochozoa</taxon>
        <taxon>Mollusca</taxon>
        <taxon>Cephalopoda</taxon>
        <taxon>Coleoidea</taxon>
        <taxon>Octopodiformes</taxon>
        <taxon>Octopoda</taxon>
        <taxon>Incirrata</taxon>
        <taxon>Octopodidae</taxon>
        <taxon>Octopus</taxon>
    </lineage>
</organism>
<feature type="signal peptide" evidence="3">
    <location>
        <begin position="1"/>
        <end position="19"/>
    </location>
</feature>
<keyword evidence="2" id="KW-0812">Transmembrane</keyword>
<gene>
    <name evidence="4" type="ORF">OCTVUL_1B020419</name>
</gene>
<feature type="compositionally biased region" description="Low complexity" evidence="1">
    <location>
        <begin position="354"/>
        <end position="385"/>
    </location>
</feature>
<keyword evidence="2" id="KW-1133">Transmembrane helix</keyword>
<feature type="region of interest" description="Disordered" evidence="1">
    <location>
        <begin position="353"/>
        <end position="413"/>
    </location>
</feature>
<dbReference type="EMBL" id="OX597842">
    <property type="protein sequence ID" value="CAI9744055.1"/>
    <property type="molecule type" value="Genomic_DNA"/>
</dbReference>
<name>A0AA36C0G1_OCTVU</name>
<dbReference type="Proteomes" id="UP001162480">
    <property type="component" value="Chromosome 29"/>
</dbReference>
<evidence type="ECO:0000313" key="5">
    <source>
        <dbReference type="Proteomes" id="UP001162480"/>
    </source>
</evidence>
<protein>
    <submittedName>
        <fullName evidence="4">Uncharacterized protein</fullName>
    </submittedName>
</protein>
<feature type="chain" id="PRO_5041383854" evidence="3">
    <location>
        <begin position="20"/>
        <end position="413"/>
    </location>
</feature>
<accession>A0AA36C0G1</accession>
<evidence type="ECO:0000313" key="4">
    <source>
        <dbReference type="EMBL" id="CAI9744055.1"/>
    </source>
</evidence>